<reference evidence="4 5" key="1">
    <citation type="submission" date="2020-07" db="EMBL/GenBank/DDBJ databases">
        <title>Genomic Encyclopedia of Type Strains, Phase IV (KMG-IV): sequencing the most valuable type-strain genomes for metagenomic binning, comparative biology and taxonomic classification.</title>
        <authorList>
            <person name="Goeker M."/>
        </authorList>
    </citation>
    <scope>NUCLEOTIDE SEQUENCE [LARGE SCALE GENOMIC DNA]</scope>
    <source>
        <strain evidence="4 5">DSM 45533</strain>
    </source>
</reference>
<comment type="caution">
    <text evidence="4">The sequence shown here is derived from an EMBL/GenBank/DDBJ whole genome shotgun (WGS) entry which is preliminary data.</text>
</comment>
<keyword evidence="5" id="KW-1185">Reference proteome</keyword>
<evidence type="ECO:0000256" key="1">
    <source>
        <dbReference type="ARBA" id="ARBA00022729"/>
    </source>
</evidence>
<evidence type="ECO:0000259" key="3">
    <source>
        <dbReference type="PROSITE" id="PS51175"/>
    </source>
</evidence>
<dbReference type="RefSeq" id="WP_181611430.1">
    <property type="nucleotide sequence ID" value="NZ_BAABAM010000003.1"/>
</dbReference>
<dbReference type="Pfam" id="PF03422">
    <property type="entry name" value="CBM_6"/>
    <property type="match status" value="1"/>
</dbReference>
<feature type="signal peptide" evidence="2">
    <location>
        <begin position="1"/>
        <end position="23"/>
    </location>
</feature>
<feature type="chain" id="PRO_5031267176" description="CBM6 domain-containing protein" evidence="2">
    <location>
        <begin position="24"/>
        <end position="416"/>
    </location>
</feature>
<dbReference type="Gene3D" id="2.60.120.200">
    <property type="match status" value="1"/>
</dbReference>
<dbReference type="InterPro" id="IPR008979">
    <property type="entry name" value="Galactose-bd-like_sf"/>
</dbReference>
<proteinExistence type="predicted"/>
<feature type="domain" description="CBM6" evidence="3">
    <location>
        <begin position="291"/>
        <end position="413"/>
    </location>
</feature>
<dbReference type="InterPro" id="IPR048958">
    <property type="entry name" value="Polysacc_lyase_14"/>
</dbReference>
<dbReference type="AlphaFoldDB" id="A0A7W0CK61"/>
<accession>A0A7W0CK61</accession>
<dbReference type="InterPro" id="IPR005084">
    <property type="entry name" value="CBM6"/>
</dbReference>
<evidence type="ECO:0000313" key="5">
    <source>
        <dbReference type="Proteomes" id="UP000530928"/>
    </source>
</evidence>
<dbReference type="InterPro" id="IPR006584">
    <property type="entry name" value="Cellulose-bd_IV"/>
</dbReference>
<gene>
    <name evidence="4" type="ORF">HNR30_004046</name>
</gene>
<dbReference type="SUPFAM" id="SSF49785">
    <property type="entry name" value="Galactose-binding domain-like"/>
    <property type="match status" value="1"/>
</dbReference>
<keyword evidence="1 2" id="KW-0732">Signal</keyword>
<organism evidence="4 5">
    <name type="scientific">Nonomuraea soli</name>
    <dbReference type="NCBI Taxonomy" id="1032476"/>
    <lineage>
        <taxon>Bacteria</taxon>
        <taxon>Bacillati</taxon>
        <taxon>Actinomycetota</taxon>
        <taxon>Actinomycetes</taxon>
        <taxon>Streptosporangiales</taxon>
        <taxon>Streptosporangiaceae</taxon>
        <taxon>Nonomuraea</taxon>
    </lineage>
</organism>
<dbReference type="PANTHER" id="PTHR40124">
    <property type="match status" value="1"/>
</dbReference>
<dbReference type="Gene3D" id="2.60.120.260">
    <property type="entry name" value="Galactose-binding domain-like"/>
    <property type="match status" value="1"/>
</dbReference>
<dbReference type="CDD" id="cd04080">
    <property type="entry name" value="CBM6_cellulase-like"/>
    <property type="match status" value="1"/>
</dbReference>
<dbReference type="PROSITE" id="PS51175">
    <property type="entry name" value="CBM6"/>
    <property type="match status" value="1"/>
</dbReference>
<protein>
    <recommendedName>
        <fullName evidence="3">CBM6 domain-containing protein</fullName>
    </recommendedName>
</protein>
<dbReference type="SMART" id="SM00606">
    <property type="entry name" value="CBD_IV"/>
    <property type="match status" value="1"/>
</dbReference>
<dbReference type="EMBL" id="JACDUR010000004">
    <property type="protein sequence ID" value="MBA2892692.1"/>
    <property type="molecule type" value="Genomic_DNA"/>
</dbReference>
<dbReference type="Proteomes" id="UP000530928">
    <property type="component" value="Unassembled WGS sequence"/>
</dbReference>
<dbReference type="GO" id="GO:0030246">
    <property type="term" value="F:carbohydrate binding"/>
    <property type="evidence" value="ECO:0007669"/>
    <property type="project" value="InterPro"/>
</dbReference>
<dbReference type="Pfam" id="PF21294">
    <property type="entry name" value="Polysacc_lyase_14"/>
    <property type="match status" value="1"/>
</dbReference>
<evidence type="ECO:0000256" key="2">
    <source>
        <dbReference type="SAM" id="SignalP"/>
    </source>
</evidence>
<sequence>MRGKVLTALVSLFTLIPGTAALAVPRVNTFERPERGAAYTLAAWAADGWNAPWEEGMSTRTWIDGYNFSHSGGKSLRVFYPKGKIGPADSGAQAPLALTPAREYYLSYWARYSSDFSWGTTEFAGKLGLGLAGGASCSGGQVCDGYNGFSSRMIWRRNNGQAAIYYYHMGHAGQYGDYAVLKRDGADILYPRGQWFNIVQRLKVNTVTNGNANADGEIEIFYNGVSAAQVTGLRFVRNGDLIDRAYFSSFFGGATTTFAPANDSYIWYDDLKVATSRADICELAPGGCHTRTFQAEGYTAMKGVITEPTPDTGGGQNVGSFDSTDWIAFGGVTIPSAGRYLVEYRVSSPGSGATISLDIGAGATPLGNVSVPNTGSWASYRTISREVDLPAGTHQFGVYAVTGGFNLNWWKLTKIY</sequence>
<name>A0A7W0CK61_9ACTN</name>
<evidence type="ECO:0000313" key="4">
    <source>
        <dbReference type="EMBL" id="MBA2892692.1"/>
    </source>
</evidence>
<dbReference type="PANTHER" id="PTHR40124:SF1">
    <property type="entry name" value="DISAGGREGATASE RELATED REPEAT PROTEIN"/>
    <property type="match status" value="1"/>
</dbReference>